<keyword evidence="7" id="KW-0965">Cell junction</keyword>
<gene>
    <name evidence="12" type="primary">inx</name>
</gene>
<evidence type="ECO:0000256" key="12">
    <source>
        <dbReference type="RuleBase" id="RU010713"/>
    </source>
</evidence>
<sequence>MTVADRRQEITKLVTYVNECLEINELHRAPRRILCFRVGRSLGSYVSTLYLCIKLMYLGNVFGQFVLLNSFIGRGYNMWGWTALTSLATGSGWTDSPVFPRVSLCDFRVRRLANMHRYTVQCVLMINMFNEKIYLYLVLVPVRRLVDHHQLLLLRAHTHSTSFSERTLRELLKQDKFHDITDSEEAAPMIERFTNHALRPDGVLLLRFIEGHAGALWLETWLPSYLIRMCAIVRMYTTLERGAQVLEVLCHLWKSTPAFAESTWKSFHQKYLARTY</sequence>
<evidence type="ECO:0000256" key="10">
    <source>
        <dbReference type="ARBA" id="ARBA00023136"/>
    </source>
</evidence>
<dbReference type="GO" id="GO:0005921">
    <property type="term" value="C:gap junction"/>
    <property type="evidence" value="ECO:0007669"/>
    <property type="project" value="UniProtKB-SubCell"/>
</dbReference>
<evidence type="ECO:0000256" key="6">
    <source>
        <dbReference type="ARBA" id="ARBA00022868"/>
    </source>
</evidence>
<keyword evidence="8" id="KW-1133">Transmembrane helix</keyword>
<protein>
    <recommendedName>
        <fullName evidence="12">Innexin</fullName>
    </recommendedName>
</protein>
<keyword evidence="11 12" id="KW-0407">Ion channel</keyword>
<keyword evidence="5" id="KW-0812">Transmembrane</keyword>
<evidence type="ECO:0000256" key="7">
    <source>
        <dbReference type="ARBA" id="ARBA00022949"/>
    </source>
</evidence>
<evidence type="ECO:0000256" key="1">
    <source>
        <dbReference type="ARBA" id="ARBA00004610"/>
    </source>
</evidence>
<accession>A0A915DUF0</accession>
<keyword evidence="13" id="KW-1185">Reference proteome</keyword>
<evidence type="ECO:0000256" key="2">
    <source>
        <dbReference type="ARBA" id="ARBA00004651"/>
    </source>
</evidence>
<evidence type="ECO:0000256" key="11">
    <source>
        <dbReference type="ARBA" id="ARBA00023303"/>
    </source>
</evidence>
<evidence type="ECO:0000256" key="5">
    <source>
        <dbReference type="ARBA" id="ARBA00022692"/>
    </source>
</evidence>
<reference evidence="14" key="1">
    <citation type="submission" date="2022-11" db="UniProtKB">
        <authorList>
            <consortium name="WormBaseParasite"/>
        </authorList>
    </citation>
    <scope>IDENTIFICATION</scope>
</reference>
<dbReference type="PRINTS" id="PR01262">
    <property type="entry name" value="INNEXIN"/>
</dbReference>
<dbReference type="InterPro" id="IPR000990">
    <property type="entry name" value="Innexin"/>
</dbReference>
<evidence type="ECO:0000313" key="13">
    <source>
        <dbReference type="Proteomes" id="UP000887574"/>
    </source>
</evidence>
<comment type="subcellular location">
    <subcellularLocation>
        <location evidence="1">Cell junction</location>
        <location evidence="1">Gap junction</location>
    </subcellularLocation>
    <subcellularLocation>
        <location evidence="2 12">Cell membrane</location>
        <topology evidence="2 12">Multi-pass membrane protein</topology>
    </subcellularLocation>
</comment>
<dbReference type="Pfam" id="PF00876">
    <property type="entry name" value="Innexin"/>
    <property type="match status" value="1"/>
</dbReference>
<dbReference type="GO" id="GO:0005886">
    <property type="term" value="C:plasma membrane"/>
    <property type="evidence" value="ECO:0007669"/>
    <property type="project" value="UniProtKB-SubCell"/>
</dbReference>
<name>A0A915DUF0_9BILA</name>
<organism evidence="13 14">
    <name type="scientific">Ditylenchus dipsaci</name>
    <dbReference type="NCBI Taxonomy" id="166011"/>
    <lineage>
        <taxon>Eukaryota</taxon>
        <taxon>Metazoa</taxon>
        <taxon>Ecdysozoa</taxon>
        <taxon>Nematoda</taxon>
        <taxon>Chromadorea</taxon>
        <taxon>Rhabditida</taxon>
        <taxon>Tylenchina</taxon>
        <taxon>Tylenchomorpha</taxon>
        <taxon>Sphaerularioidea</taxon>
        <taxon>Anguinidae</taxon>
        <taxon>Anguininae</taxon>
        <taxon>Ditylenchus</taxon>
    </lineage>
</organism>
<evidence type="ECO:0000256" key="3">
    <source>
        <dbReference type="ARBA" id="ARBA00022448"/>
    </source>
</evidence>
<evidence type="ECO:0000256" key="4">
    <source>
        <dbReference type="ARBA" id="ARBA00022475"/>
    </source>
</evidence>
<dbReference type="Proteomes" id="UP000887574">
    <property type="component" value="Unplaced"/>
</dbReference>
<dbReference type="PANTHER" id="PTHR11893:SF20">
    <property type="entry name" value="INNEXIN-3"/>
    <property type="match status" value="1"/>
</dbReference>
<evidence type="ECO:0000313" key="14">
    <source>
        <dbReference type="WBParaSite" id="jg23062"/>
    </source>
</evidence>
<dbReference type="PANTHER" id="PTHR11893">
    <property type="entry name" value="INNEXIN"/>
    <property type="match status" value="1"/>
</dbReference>
<keyword evidence="6" id="KW-0303">Gap junction</keyword>
<keyword evidence="9 12" id="KW-0406">Ion transport</keyword>
<dbReference type="WBParaSite" id="jg23062">
    <property type="protein sequence ID" value="jg23062"/>
    <property type="gene ID" value="jg23062"/>
</dbReference>
<keyword evidence="10" id="KW-0472">Membrane</keyword>
<proteinExistence type="inferred from homology"/>
<keyword evidence="4" id="KW-1003">Cell membrane</keyword>
<dbReference type="PROSITE" id="PS51013">
    <property type="entry name" value="PANNEXIN"/>
    <property type="match status" value="1"/>
</dbReference>
<dbReference type="AlphaFoldDB" id="A0A915DUF0"/>
<dbReference type="GO" id="GO:0005243">
    <property type="term" value="F:gap junction channel activity"/>
    <property type="evidence" value="ECO:0007669"/>
    <property type="project" value="TreeGrafter"/>
</dbReference>
<evidence type="ECO:0000256" key="8">
    <source>
        <dbReference type="ARBA" id="ARBA00022989"/>
    </source>
</evidence>
<dbReference type="GO" id="GO:0034220">
    <property type="term" value="P:monoatomic ion transmembrane transport"/>
    <property type="evidence" value="ECO:0007669"/>
    <property type="project" value="UniProtKB-KW"/>
</dbReference>
<keyword evidence="3 12" id="KW-0813">Transport</keyword>
<comment type="function">
    <text evidence="12">Structural component of the gap junctions.</text>
</comment>
<comment type="similarity">
    <text evidence="12">Belongs to the pannexin family.</text>
</comment>
<evidence type="ECO:0000256" key="9">
    <source>
        <dbReference type="ARBA" id="ARBA00023065"/>
    </source>
</evidence>